<evidence type="ECO:0000313" key="1">
    <source>
        <dbReference type="EMBL" id="KAF1841797.1"/>
    </source>
</evidence>
<dbReference type="GeneID" id="63844237"/>
<dbReference type="Proteomes" id="UP000800039">
    <property type="component" value="Unassembled WGS sequence"/>
</dbReference>
<reference evidence="1" key="1">
    <citation type="submission" date="2020-01" db="EMBL/GenBank/DDBJ databases">
        <authorList>
            <consortium name="DOE Joint Genome Institute"/>
            <person name="Haridas S."/>
            <person name="Albert R."/>
            <person name="Binder M."/>
            <person name="Bloem J."/>
            <person name="Labutti K."/>
            <person name="Salamov A."/>
            <person name="Andreopoulos B."/>
            <person name="Baker S.E."/>
            <person name="Barry K."/>
            <person name="Bills G."/>
            <person name="Bluhm B.H."/>
            <person name="Cannon C."/>
            <person name="Castanera R."/>
            <person name="Culley D.E."/>
            <person name="Daum C."/>
            <person name="Ezra D."/>
            <person name="Gonzalez J.B."/>
            <person name="Henrissat B."/>
            <person name="Kuo A."/>
            <person name="Liang C."/>
            <person name="Lipzen A."/>
            <person name="Lutzoni F."/>
            <person name="Magnuson J."/>
            <person name="Mondo S."/>
            <person name="Nolan M."/>
            <person name="Ohm R."/>
            <person name="Pangilinan J."/>
            <person name="Park H.-J."/>
            <person name="Ramirez L."/>
            <person name="Alfaro M."/>
            <person name="Sun H."/>
            <person name="Tritt A."/>
            <person name="Yoshinaga Y."/>
            <person name="Zwiers L.-H."/>
            <person name="Turgeon B.G."/>
            <person name="Goodwin S.B."/>
            <person name="Spatafora J.W."/>
            <person name="Crous P.W."/>
            <person name="Grigoriev I.V."/>
        </authorList>
    </citation>
    <scope>NUCLEOTIDE SEQUENCE</scope>
    <source>
        <strain evidence="1">CBS 394.84</strain>
    </source>
</reference>
<dbReference type="AlphaFoldDB" id="A0A9P4GAD0"/>
<accession>A0A9P4GAD0</accession>
<proteinExistence type="predicted"/>
<organism evidence="1 2">
    <name type="scientific">Cucurbitaria berberidis CBS 394.84</name>
    <dbReference type="NCBI Taxonomy" id="1168544"/>
    <lineage>
        <taxon>Eukaryota</taxon>
        <taxon>Fungi</taxon>
        <taxon>Dikarya</taxon>
        <taxon>Ascomycota</taxon>
        <taxon>Pezizomycotina</taxon>
        <taxon>Dothideomycetes</taxon>
        <taxon>Pleosporomycetidae</taxon>
        <taxon>Pleosporales</taxon>
        <taxon>Pleosporineae</taxon>
        <taxon>Cucurbitariaceae</taxon>
        <taxon>Cucurbitaria</taxon>
    </lineage>
</organism>
<keyword evidence="2" id="KW-1185">Reference proteome</keyword>
<comment type="caution">
    <text evidence="1">The sequence shown here is derived from an EMBL/GenBank/DDBJ whole genome shotgun (WGS) entry which is preliminary data.</text>
</comment>
<dbReference type="EMBL" id="ML976618">
    <property type="protein sequence ID" value="KAF1841797.1"/>
    <property type="molecule type" value="Genomic_DNA"/>
</dbReference>
<gene>
    <name evidence="1" type="ORF">K460DRAFT_173685</name>
</gene>
<sequence>MACSSSHVAGIMMLGRHGKAYTLALVNTFVSGQHHPAVQLHMPIAQDIKPISSRALVSNMRAIRISIVPKRGVVSARVGRSKHTSVVKRRTGQQYRCSCLPSNLGGTCLSRFAWFAA</sequence>
<protein>
    <submittedName>
        <fullName evidence="1">Uncharacterized protein</fullName>
    </submittedName>
</protein>
<dbReference type="RefSeq" id="XP_040784360.1">
    <property type="nucleotide sequence ID" value="XM_040926985.1"/>
</dbReference>
<name>A0A9P4GAD0_9PLEO</name>
<evidence type="ECO:0000313" key="2">
    <source>
        <dbReference type="Proteomes" id="UP000800039"/>
    </source>
</evidence>